<organism evidence="2">
    <name type="scientific">Cucumis melo</name>
    <name type="common">Muskmelon</name>
    <dbReference type="NCBI Taxonomy" id="3656"/>
    <lineage>
        <taxon>Eukaryota</taxon>
        <taxon>Viridiplantae</taxon>
        <taxon>Streptophyta</taxon>
        <taxon>Embryophyta</taxon>
        <taxon>Tracheophyta</taxon>
        <taxon>Spermatophyta</taxon>
        <taxon>Magnoliopsida</taxon>
        <taxon>eudicotyledons</taxon>
        <taxon>Gunneridae</taxon>
        <taxon>Pentapetalae</taxon>
        <taxon>rosids</taxon>
        <taxon>fabids</taxon>
        <taxon>Cucurbitales</taxon>
        <taxon>Cucurbitaceae</taxon>
        <taxon>Benincaseae</taxon>
        <taxon>Cucumis</taxon>
    </lineage>
</organism>
<reference evidence="2" key="1">
    <citation type="submission" date="2023-03" db="UniProtKB">
        <authorList>
            <consortium name="EnsemblPlants"/>
        </authorList>
    </citation>
    <scope>IDENTIFICATION</scope>
</reference>
<name>A0A9I9CCY9_CUCME</name>
<dbReference type="AlphaFoldDB" id="A0A9I9CCY9"/>
<protein>
    <submittedName>
        <fullName evidence="2">Uncharacterized protein</fullName>
    </submittedName>
</protein>
<evidence type="ECO:0000313" key="2">
    <source>
        <dbReference type="EnsemblPlants" id="MELO3C001403.2.1"/>
    </source>
</evidence>
<dbReference type="EnsemblPlants" id="MELO3C001403.2.1">
    <property type="protein sequence ID" value="MELO3C001403.2.1"/>
    <property type="gene ID" value="MELO3C001403.2"/>
</dbReference>
<evidence type="ECO:0000256" key="1">
    <source>
        <dbReference type="SAM" id="MobiDB-lite"/>
    </source>
</evidence>
<accession>A0A9I9CCY9</accession>
<proteinExistence type="predicted"/>
<dbReference type="Gramene" id="MELO3C001403.2.1">
    <property type="protein sequence ID" value="MELO3C001403.2.1"/>
    <property type="gene ID" value="MELO3C001403.2"/>
</dbReference>
<feature type="compositionally biased region" description="Basic and acidic residues" evidence="1">
    <location>
        <begin position="17"/>
        <end position="34"/>
    </location>
</feature>
<feature type="compositionally biased region" description="Basic residues" evidence="1">
    <location>
        <begin position="46"/>
        <end position="57"/>
    </location>
</feature>
<sequence length="64" mass="7892">MEGRFVRVHKMKRERERASEIEGGRGGIRFDVRGQRRSVRGGRERREKKKRRRRARRRDGERRC</sequence>
<feature type="region of interest" description="Disordered" evidence="1">
    <location>
        <begin position="17"/>
        <end position="64"/>
    </location>
</feature>